<protein>
    <submittedName>
        <fullName evidence="1">Uncharacterized protein</fullName>
    </submittedName>
</protein>
<evidence type="ECO:0000313" key="1">
    <source>
        <dbReference type="EMBL" id="MBB5125098.1"/>
    </source>
</evidence>
<gene>
    <name evidence="1" type="ORF">FHS32_001830</name>
</gene>
<name>A0A7W8BND7_9ACTN</name>
<dbReference type="AlphaFoldDB" id="A0A7W8BND7"/>
<sequence>MRSGPPVVTMVELARRTGLHEPGIRRALARHDE</sequence>
<proteinExistence type="predicted"/>
<accession>A0A7W8BND7</accession>
<reference evidence="1 2" key="1">
    <citation type="submission" date="2020-08" db="EMBL/GenBank/DDBJ databases">
        <title>Genomic Encyclopedia of Type Strains, Phase III (KMG-III): the genomes of soil and plant-associated and newly described type strains.</title>
        <authorList>
            <person name="Whitman W."/>
        </authorList>
    </citation>
    <scope>NUCLEOTIDE SEQUENCE [LARGE SCALE GENOMIC DNA]</scope>
    <source>
        <strain evidence="1 2">CECT 3226</strain>
    </source>
</reference>
<dbReference type="Proteomes" id="UP000568022">
    <property type="component" value="Unassembled WGS sequence"/>
</dbReference>
<organism evidence="1 2">
    <name type="scientific">Streptomyces griseoloalbus</name>
    <dbReference type="NCBI Taxonomy" id="67303"/>
    <lineage>
        <taxon>Bacteria</taxon>
        <taxon>Bacillati</taxon>
        <taxon>Actinomycetota</taxon>
        <taxon>Actinomycetes</taxon>
        <taxon>Kitasatosporales</taxon>
        <taxon>Streptomycetaceae</taxon>
        <taxon>Streptomyces</taxon>
    </lineage>
</organism>
<comment type="caution">
    <text evidence="1">The sequence shown here is derived from an EMBL/GenBank/DDBJ whole genome shotgun (WGS) entry which is preliminary data.</text>
</comment>
<keyword evidence="2" id="KW-1185">Reference proteome</keyword>
<dbReference type="EMBL" id="JACHJE010000004">
    <property type="protein sequence ID" value="MBB5125098.1"/>
    <property type="molecule type" value="Genomic_DNA"/>
</dbReference>
<evidence type="ECO:0000313" key="2">
    <source>
        <dbReference type="Proteomes" id="UP000568022"/>
    </source>
</evidence>